<proteinExistence type="predicted"/>
<comment type="caution">
    <text evidence="1">The sequence shown here is derived from an EMBL/GenBank/DDBJ whole genome shotgun (WGS) entry which is preliminary data.</text>
</comment>
<reference evidence="1 2" key="1">
    <citation type="journal article" date="2016" name="Nat. Commun.">
        <title>Thousands of microbial genomes shed light on interconnected biogeochemical processes in an aquifer system.</title>
        <authorList>
            <person name="Anantharaman K."/>
            <person name="Brown C.T."/>
            <person name="Hug L.A."/>
            <person name="Sharon I."/>
            <person name="Castelle C.J."/>
            <person name="Probst A.J."/>
            <person name="Thomas B.C."/>
            <person name="Singh A."/>
            <person name="Wilkins M.J."/>
            <person name="Karaoz U."/>
            <person name="Brodie E.L."/>
            <person name="Williams K.H."/>
            <person name="Hubbard S.S."/>
            <person name="Banfield J.F."/>
        </authorList>
    </citation>
    <scope>NUCLEOTIDE SEQUENCE [LARGE SCALE GENOMIC DNA]</scope>
</reference>
<dbReference type="STRING" id="1817863.A2Y62_21235"/>
<dbReference type="AlphaFoldDB" id="A0A1F5V4Y4"/>
<evidence type="ECO:0000313" key="1">
    <source>
        <dbReference type="EMBL" id="OGF58487.1"/>
    </source>
</evidence>
<accession>A0A1F5V4Y4</accession>
<gene>
    <name evidence="1" type="ORF">A2Y62_21235</name>
</gene>
<organism evidence="1 2">
    <name type="scientific">Candidatus Fischerbacteria bacterium RBG_13_37_8</name>
    <dbReference type="NCBI Taxonomy" id="1817863"/>
    <lineage>
        <taxon>Bacteria</taxon>
        <taxon>Candidatus Fischeribacteriota</taxon>
    </lineage>
</organism>
<name>A0A1F5V4Y4_9BACT</name>
<dbReference type="Proteomes" id="UP000178943">
    <property type="component" value="Unassembled WGS sequence"/>
</dbReference>
<sequence length="86" mass="10134">MEKTMSDNLNEWEKSIINNLTKNEHDYIDGKSNSYFDANLYLIKSEIFKAMQELWKSDKCAYANFAQISMKDFNAILESRGIKERI</sequence>
<evidence type="ECO:0000313" key="2">
    <source>
        <dbReference type="Proteomes" id="UP000178943"/>
    </source>
</evidence>
<dbReference type="EMBL" id="MFGW01000245">
    <property type="protein sequence ID" value="OGF58487.1"/>
    <property type="molecule type" value="Genomic_DNA"/>
</dbReference>
<protein>
    <submittedName>
        <fullName evidence="1">Uncharacterized protein</fullName>
    </submittedName>
</protein>